<keyword evidence="2" id="KW-1185">Reference proteome</keyword>
<organism evidence="1 2">
    <name type="scientific">Haemaphysalis longicornis</name>
    <name type="common">Bush tick</name>
    <dbReference type="NCBI Taxonomy" id="44386"/>
    <lineage>
        <taxon>Eukaryota</taxon>
        <taxon>Metazoa</taxon>
        <taxon>Ecdysozoa</taxon>
        <taxon>Arthropoda</taxon>
        <taxon>Chelicerata</taxon>
        <taxon>Arachnida</taxon>
        <taxon>Acari</taxon>
        <taxon>Parasitiformes</taxon>
        <taxon>Ixodida</taxon>
        <taxon>Ixodoidea</taxon>
        <taxon>Ixodidae</taxon>
        <taxon>Haemaphysalinae</taxon>
        <taxon>Haemaphysalis</taxon>
    </lineage>
</organism>
<comment type="caution">
    <text evidence="1">The sequence shown here is derived from an EMBL/GenBank/DDBJ whole genome shotgun (WGS) entry which is preliminary data.</text>
</comment>
<evidence type="ECO:0000313" key="2">
    <source>
        <dbReference type="Proteomes" id="UP000821853"/>
    </source>
</evidence>
<dbReference type="VEuPathDB" id="VectorBase:HLOH_051132"/>
<protein>
    <recommendedName>
        <fullName evidence="3">Transposable element P transposase</fullName>
    </recommendedName>
</protein>
<dbReference type="OMA" id="QCEKIDA"/>
<evidence type="ECO:0008006" key="3">
    <source>
        <dbReference type="Google" id="ProtNLM"/>
    </source>
</evidence>
<proteinExistence type="predicted"/>
<dbReference type="EMBL" id="JABSTR010000006">
    <property type="protein sequence ID" value="KAH9374405.1"/>
    <property type="molecule type" value="Genomic_DNA"/>
</dbReference>
<dbReference type="OrthoDB" id="6627680at2759"/>
<accession>A0A9J6GGA9</accession>
<name>A0A9J6GGA9_HAELO</name>
<gene>
    <name evidence="1" type="ORF">HPB48_010868</name>
</gene>
<sequence>MEEAGAKVHEFVCDGASTNRSMWNTLGINGELARSCNSFTHPTEPERKVFAFSDVPHLFKCIRNRLKQKRCLKKEGKWIRWDDYATVYEEDLGHSGGLKVCPKITNSHINPSQCEKIDADFQSLNGSRNTVLQRKRCPQSCRQ</sequence>
<dbReference type="Proteomes" id="UP000821853">
    <property type="component" value="Chromosome 4"/>
</dbReference>
<dbReference type="AlphaFoldDB" id="A0A9J6GGA9"/>
<reference evidence="1 2" key="1">
    <citation type="journal article" date="2020" name="Cell">
        <title>Large-Scale Comparative Analyses of Tick Genomes Elucidate Their Genetic Diversity and Vector Capacities.</title>
        <authorList>
            <consortium name="Tick Genome and Microbiome Consortium (TIGMIC)"/>
            <person name="Jia N."/>
            <person name="Wang J."/>
            <person name="Shi W."/>
            <person name="Du L."/>
            <person name="Sun Y."/>
            <person name="Zhan W."/>
            <person name="Jiang J.F."/>
            <person name="Wang Q."/>
            <person name="Zhang B."/>
            <person name="Ji P."/>
            <person name="Bell-Sakyi L."/>
            <person name="Cui X.M."/>
            <person name="Yuan T.T."/>
            <person name="Jiang B.G."/>
            <person name="Yang W.F."/>
            <person name="Lam T.T."/>
            <person name="Chang Q.C."/>
            <person name="Ding S.J."/>
            <person name="Wang X.J."/>
            <person name="Zhu J.G."/>
            <person name="Ruan X.D."/>
            <person name="Zhao L."/>
            <person name="Wei J.T."/>
            <person name="Ye R.Z."/>
            <person name="Que T.C."/>
            <person name="Du C.H."/>
            <person name="Zhou Y.H."/>
            <person name="Cheng J.X."/>
            <person name="Dai P.F."/>
            <person name="Guo W.B."/>
            <person name="Han X.H."/>
            <person name="Huang E.J."/>
            <person name="Li L.F."/>
            <person name="Wei W."/>
            <person name="Gao Y.C."/>
            <person name="Liu J.Z."/>
            <person name="Shao H.Z."/>
            <person name="Wang X."/>
            <person name="Wang C.C."/>
            <person name="Yang T.C."/>
            <person name="Huo Q.B."/>
            <person name="Li W."/>
            <person name="Chen H.Y."/>
            <person name="Chen S.E."/>
            <person name="Zhou L.G."/>
            <person name="Ni X.B."/>
            <person name="Tian J.H."/>
            <person name="Sheng Y."/>
            <person name="Liu T."/>
            <person name="Pan Y.S."/>
            <person name="Xia L.Y."/>
            <person name="Li J."/>
            <person name="Zhao F."/>
            <person name="Cao W.C."/>
        </authorList>
    </citation>
    <scope>NUCLEOTIDE SEQUENCE [LARGE SCALE GENOMIC DNA]</scope>
    <source>
        <strain evidence="1">HaeL-2018</strain>
    </source>
</reference>
<evidence type="ECO:0000313" key="1">
    <source>
        <dbReference type="EMBL" id="KAH9374405.1"/>
    </source>
</evidence>